<keyword evidence="12" id="KW-0902">Two-component regulatory system</keyword>
<dbReference type="Gene3D" id="1.10.287.130">
    <property type="match status" value="1"/>
</dbReference>
<dbReference type="InterPro" id="IPR000700">
    <property type="entry name" value="PAS-assoc_C"/>
</dbReference>
<dbReference type="InterPro" id="IPR013767">
    <property type="entry name" value="PAS_fold"/>
</dbReference>
<dbReference type="SMART" id="SM00086">
    <property type="entry name" value="PAC"/>
    <property type="match status" value="1"/>
</dbReference>
<feature type="transmembrane region" description="Helical" evidence="13">
    <location>
        <begin position="189"/>
        <end position="212"/>
    </location>
</feature>
<dbReference type="InterPro" id="IPR003660">
    <property type="entry name" value="HAMP_dom"/>
</dbReference>
<dbReference type="GO" id="GO:0000155">
    <property type="term" value="F:phosphorelay sensor kinase activity"/>
    <property type="evidence" value="ECO:0007669"/>
    <property type="project" value="InterPro"/>
</dbReference>
<dbReference type="RefSeq" id="WP_155317716.1">
    <property type="nucleotide sequence ID" value="NZ_AP021874.1"/>
</dbReference>
<proteinExistence type="predicted"/>
<dbReference type="KEGG" id="dalk:DSCA_36310"/>
<reference evidence="18 19" key="1">
    <citation type="submission" date="2019-11" db="EMBL/GenBank/DDBJ databases">
        <title>Comparative genomics of hydrocarbon-degrading Desulfosarcina strains.</title>
        <authorList>
            <person name="Watanabe M."/>
            <person name="Kojima H."/>
            <person name="Fukui M."/>
        </authorList>
    </citation>
    <scope>NUCLEOTIDE SEQUENCE [LARGE SCALE GENOMIC DNA]</scope>
    <source>
        <strain evidence="18 19">PL12</strain>
    </source>
</reference>
<dbReference type="GO" id="GO:0005886">
    <property type="term" value="C:plasma membrane"/>
    <property type="evidence" value="ECO:0007669"/>
    <property type="project" value="UniProtKB-SubCell"/>
</dbReference>
<dbReference type="PRINTS" id="PR00344">
    <property type="entry name" value="BCTRLSENSOR"/>
</dbReference>
<evidence type="ECO:0000313" key="18">
    <source>
        <dbReference type="EMBL" id="BBO69701.1"/>
    </source>
</evidence>
<evidence type="ECO:0000259" key="15">
    <source>
        <dbReference type="PROSITE" id="PS50112"/>
    </source>
</evidence>
<keyword evidence="19" id="KW-1185">Reference proteome</keyword>
<evidence type="ECO:0000256" key="5">
    <source>
        <dbReference type="ARBA" id="ARBA00022553"/>
    </source>
</evidence>
<evidence type="ECO:0000259" key="17">
    <source>
        <dbReference type="PROSITE" id="PS50885"/>
    </source>
</evidence>
<dbReference type="EC" id="2.7.13.3" evidence="3"/>
<dbReference type="GO" id="GO:0006355">
    <property type="term" value="P:regulation of DNA-templated transcription"/>
    <property type="evidence" value="ECO:0007669"/>
    <property type="project" value="InterPro"/>
</dbReference>
<dbReference type="PANTHER" id="PTHR43065:SF42">
    <property type="entry name" value="TWO-COMPONENT SENSOR PPRA"/>
    <property type="match status" value="1"/>
</dbReference>
<evidence type="ECO:0000256" key="7">
    <source>
        <dbReference type="ARBA" id="ARBA00022692"/>
    </source>
</evidence>
<keyword evidence="8" id="KW-0547">Nucleotide-binding</keyword>
<dbReference type="EMBL" id="AP021874">
    <property type="protein sequence ID" value="BBO69701.1"/>
    <property type="molecule type" value="Genomic_DNA"/>
</dbReference>
<dbReference type="InterPro" id="IPR029151">
    <property type="entry name" value="Sensor-like_sf"/>
</dbReference>
<evidence type="ECO:0000256" key="13">
    <source>
        <dbReference type="SAM" id="Phobius"/>
    </source>
</evidence>
<accession>A0A5K7YRT8</accession>
<evidence type="ECO:0000259" key="16">
    <source>
        <dbReference type="PROSITE" id="PS50113"/>
    </source>
</evidence>
<evidence type="ECO:0000256" key="9">
    <source>
        <dbReference type="ARBA" id="ARBA00022777"/>
    </source>
</evidence>
<dbReference type="AlphaFoldDB" id="A0A5K7YRT8"/>
<protein>
    <recommendedName>
        <fullName evidence="3">histidine kinase</fullName>
        <ecNumber evidence="3">2.7.13.3</ecNumber>
    </recommendedName>
</protein>
<dbReference type="InterPro" id="IPR000014">
    <property type="entry name" value="PAS"/>
</dbReference>
<dbReference type="NCBIfam" id="TIGR00229">
    <property type="entry name" value="sensory_box"/>
    <property type="match status" value="1"/>
</dbReference>
<dbReference type="InterPro" id="IPR003661">
    <property type="entry name" value="HisK_dim/P_dom"/>
</dbReference>
<evidence type="ECO:0000259" key="14">
    <source>
        <dbReference type="PROSITE" id="PS50109"/>
    </source>
</evidence>
<dbReference type="SUPFAM" id="SSF47384">
    <property type="entry name" value="Homodimeric domain of signal transducing histidine kinase"/>
    <property type="match status" value="1"/>
</dbReference>
<keyword evidence="6" id="KW-0808">Transferase</keyword>
<keyword evidence="13" id="KW-0472">Membrane</keyword>
<dbReference type="SUPFAM" id="SSF103190">
    <property type="entry name" value="Sensory domain-like"/>
    <property type="match status" value="1"/>
</dbReference>
<feature type="domain" description="HAMP" evidence="17">
    <location>
        <begin position="213"/>
        <end position="265"/>
    </location>
</feature>
<dbReference type="Gene3D" id="3.30.565.10">
    <property type="entry name" value="Histidine kinase-like ATPase, C-terminal domain"/>
    <property type="match status" value="1"/>
</dbReference>
<dbReference type="PANTHER" id="PTHR43065">
    <property type="entry name" value="SENSOR HISTIDINE KINASE"/>
    <property type="match status" value="1"/>
</dbReference>
<keyword evidence="9" id="KW-0418">Kinase</keyword>
<dbReference type="Pfam" id="PF00989">
    <property type="entry name" value="PAS"/>
    <property type="match status" value="1"/>
</dbReference>
<dbReference type="Gene3D" id="3.30.450.20">
    <property type="entry name" value="PAS domain"/>
    <property type="match status" value="1"/>
</dbReference>
<dbReference type="Pfam" id="PF02518">
    <property type="entry name" value="HATPase_c"/>
    <property type="match status" value="1"/>
</dbReference>
<evidence type="ECO:0000256" key="2">
    <source>
        <dbReference type="ARBA" id="ARBA00004651"/>
    </source>
</evidence>
<feature type="transmembrane region" description="Helical" evidence="13">
    <location>
        <begin position="33"/>
        <end position="53"/>
    </location>
</feature>
<dbReference type="CDD" id="cd00130">
    <property type="entry name" value="PAS"/>
    <property type="match status" value="1"/>
</dbReference>
<dbReference type="PROSITE" id="PS50113">
    <property type="entry name" value="PAC"/>
    <property type="match status" value="1"/>
</dbReference>
<dbReference type="InterPro" id="IPR001610">
    <property type="entry name" value="PAC"/>
</dbReference>
<evidence type="ECO:0000256" key="4">
    <source>
        <dbReference type="ARBA" id="ARBA00022475"/>
    </source>
</evidence>
<evidence type="ECO:0000256" key="8">
    <source>
        <dbReference type="ARBA" id="ARBA00022741"/>
    </source>
</evidence>
<dbReference type="SMART" id="SM00387">
    <property type="entry name" value="HATPase_c"/>
    <property type="match status" value="1"/>
</dbReference>
<dbReference type="Pfam" id="PF00672">
    <property type="entry name" value="HAMP"/>
    <property type="match status" value="1"/>
</dbReference>
<dbReference type="SMART" id="SM00091">
    <property type="entry name" value="PAS"/>
    <property type="match status" value="1"/>
</dbReference>
<dbReference type="InterPro" id="IPR035965">
    <property type="entry name" value="PAS-like_dom_sf"/>
</dbReference>
<dbReference type="InterPro" id="IPR036890">
    <property type="entry name" value="HATPase_C_sf"/>
</dbReference>
<dbReference type="PROSITE" id="PS50885">
    <property type="entry name" value="HAMP"/>
    <property type="match status" value="1"/>
</dbReference>
<keyword evidence="4" id="KW-1003">Cell membrane</keyword>
<feature type="domain" description="PAC" evidence="16">
    <location>
        <begin position="340"/>
        <end position="392"/>
    </location>
</feature>
<keyword evidence="5" id="KW-0597">Phosphoprotein</keyword>
<evidence type="ECO:0000256" key="10">
    <source>
        <dbReference type="ARBA" id="ARBA00022840"/>
    </source>
</evidence>
<dbReference type="Proteomes" id="UP000427906">
    <property type="component" value="Chromosome"/>
</dbReference>
<dbReference type="InterPro" id="IPR003594">
    <property type="entry name" value="HATPase_dom"/>
</dbReference>
<dbReference type="InterPro" id="IPR004358">
    <property type="entry name" value="Sig_transdc_His_kin-like_C"/>
</dbReference>
<dbReference type="SMART" id="SM00388">
    <property type="entry name" value="HisKA"/>
    <property type="match status" value="1"/>
</dbReference>
<organism evidence="18 19">
    <name type="scientific">Desulfosarcina alkanivorans</name>
    <dbReference type="NCBI Taxonomy" id="571177"/>
    <lineage>
        <taxon>Bacteria</taxon>
        <taxon>Pseudomonadati</taxon>
        <taxon>Thermodesulfobacteriota</taxon>
        <taxon>Desulfobacteria</taxon>
        <taxon>Desulfobacterales</taxon>
        <taxon>Desulfosarcinaceae</taxon>
        <taxon>Desulfosarcina</taxon>
    </lineage>
</organism>
<dbReference type="SMART" id="SM00304">
    <property type="entry name" value="HAMP"/>
    <property type="match status" value="1"/>
</dbReference>
<dbReference type="PROSITE" id="PS50112">
    <property type="entry name" value="PAS"/>
    <property type="match status" value="1"/>
</dbReference>
<dbReference type="InterPro" id="IPR005467">
    <property type="entry name" value="His_kinase_dom"/>
</dbReference>
<dbReference type="PROSITE" id="PS50109">
    <property type="entry name" value="HIS_KIN"/>
    <property type="match status" value="1"/>
</dbReference>
<evidence type="ECO:0000256" key="11">
    <source>
        <dbReference type="ARBA" id="ARBA00022989"/>
    </source>
</evidence>
<name>A0A5K7YRT8_9BACT</name>
<dbReference type="CDD" id="cd00082">
    <property type="entry name" value="HisKA"/>
    <property type="match status" value="1"/>
</dbReference>
<dbReference type="SUPFAM" id="SSF55785">
    <property type="entry name" value="PYP-like sensor domain (PAS domain)"/>
    <property type="match status" value="1"/>
</dbReference>
<keyword evidence="7 13" id="KW-0812">Transmembrane</keyword>
<dbReference type="Pfam" id="PF00512">
    <property type="entry name" value="HisKA"/>
    <property type="match status" value="1"/>
</dbReference>
<evidence type="ECO:0000256" key="6">
    <source>
        <dbReference type="ARBA" id="ARBA00022679"/>
    </source>
</evidence>
<dbReference type="Gene3D" id="6.10.340.10">
    <property type="match status" value="1"/>
</dbReference>
<dbReference type="OrthoDB" id="9789238at2"/>
<dbReference type="InterPro" id="IPR036097">
    <property type="entry name" value="HisK_dim/P_sf"/>
</dbReference>
<feature type="domain" description="PAS" evidence="15">
    <location>
        <begin position="266"/>
        <end position="337"/>
    </location>
</feature>
<evidence type="ECO:0000256" key="12">
    <source>
        <dbReference type="ARBA" id="ARBA00023012"/>
    </source>
</evidence>
<feature type="domain" description="Histidine kinase" evidence="14">
    <location>
        <begin position="419"/>
        <end position="681"/>
    </location>
</feature>
<dbReference type="SUPFAM" id="SSF158472">
    <property type="entry name" value="HAMP domain-like"/>
    <property type="match status" value="1"/>
</dbReference>
<comment type="subcellular location">
    <subcellularLocation>
        <location evidence="2">Cell membrane</location>
        <topology evidence="2">Multi-pass membrane protein</topology>
    </subcellularLocation>
</comment>
<keyword evidence="10" id="KW-0067">ATP-binding</keyword>
<evidence type="ECO:0000256" key="3">
    <source>
        <dbReference type="ARBA" id="ARBA00012438"/>
    </source>
</evidence>
<gene>
    <name evidence="18" type="ORF">DSCA_36310</name>
</gene>
<keyword evidence="11 13" id="KW-1133">Transmembrane helix</keyword>
<dbReference type="CDD" id="cd06225">
    <property type="entry name" value="HAMP"/>
    <property type="match status" value="1"/>
</dbReference>
<dbReference type="GO" id="GO:0005524">
    <property type="term" value="F:ATP binding"/>
    <property type="evidence" value="ECO:0007669"/>
    <property type="project" value="UniProtKB-KW"/>
</dbReference>
<evidence type="ECO:0000313" key="19">
    <source>
        <dbReference type="Proteomes" id="UP000427906"/>
    </source>
</evidence>
<evidence type="ECO:0000256" key="1">
    <source>
        <dbReference type="ARBA" id="ARBA00000085"/>
    </source>
</evidence>
<comment type="catalytic activity">
    <reaction evidence="1">
        <text>ATP + protein L-histidine = ADP + protein N-phospho-L-histidine.</text>
        <dbReference type="EC" id="2.7.13.3"/>
    </reaction>
</comment>
<dbReference type="SUPFAM" id="SSF55874">
    <property type="entry name" value="ATPase domain of HSP90 chaperone/DNA topoisomerase II/histidine kinase"/>
    <property type="match status" value="1"/>
</dbReference>
<sequence>MGFPNSTSLKISSSENGGEGPIREKRGIFQRTFVLLLLFSLVIIGLYSLVLIVKGRDALLLSLESEARSVSASLSQVCGNAIVDEDYEFIVEHCLEVLRNSSGIHYIVVSRDRGFTLVHTSKQWEMHEHPDSEWRFEKGEMAEGYMVYSPLIGKEVYRFSYPLQYSSLQWGWLYIGLSLKPLHNQSESIYKLTALLGLFCLLAAILGSYFFARNLTVPILSLLKATLSVAEGDLSARASLKTSDELGMLANSFNIMTERLEKTTVSKDYMDNIIQSMSEGLIVLDAYGKIKLVNDAALKLFKCSIKELYDRDLFEDVIVDKDASSKKNWLEQIFKQKSIKNIERTIIIRGGDEIPILMSGSILKNNSGFMDGAICLLMDITHRKKIETSLQNAYEELKNTQAQLVQSGKLASIGELVAGVAHELNQPLMVIRSNAQITKHFIREWKGDVDSLNNLLEPIDRNTKRMMNIINHLRTFSRQSHATFQKVDVNEIIDNSFLIIGEQLRLRGINVLKRFGSNLPKILGDNNQLEQVVLNLIANARDAILSKADNELTPVQNRRTLDKAQSGRKKEGSRMPSYKGQIEVVTKVGVTTPMILKEKETNNGAGQRFIDILVRDNGTGLCDADVDRIFDPFFTTKEVGKGTGLGLSISYGIIKDHMGDIKVTQTDATGTSMRVRIPTAG</sequence>